<reference evidence="2" key="1">
    <citation type="submission" date="2018-05" db="EMBL/GenBank/DDBJ databases">
        <title>Draft genome of Mucuna pruriens seed.</title>
        <authorList>
            <person name="Nnadi N.E."/>
            <person name="Vos R."/>
            <person name="Hasami M.H."/>
            <person name="Devisetty U.K."/>
            <person name="Aguiy J.C."/>
        </authorList>
    </citation>
    <scope>NUCLEOTIDE SEQUENCE [LARGE SCALE GENOMIC DNA]</scope>
    <source>
        <strain evidence="2">JCA_2017</strain>
    </source>
</reference>
<name>A0A371FKU3_MUCPR</name>
<proteinExistence type="predicted"/>
<evidence type="ECO:0000313" key="3">
    <source>
        <dbReference type="Proteomes" id="UP000257109"/>
    </source>
</evidence>
<evidence type="ECO:0000256" key="1">
    <source>
        <dbReference type="SAM" id="Phobius"/>
    </source>
</evidence>
<sequence>MRNEKLWLLTIEDLKNISNDVECDWAIIGDFNSFMTMEEREGGLSSPCTRDKIQFNNFVGIFTFMRLVFTIWNCLNLAIVPFRLSFKVGVIIPGIFKFLYNGGIRKSLGDILREKCILLRRLNMIASRRTLHDTYGDRNTKYFHGTDLTRRRKNTYESLQREEDTW</sequence>
<dbReference type="Proteomes" id="UP000257109">
    <property type="component" value="Unassembled WGS sequence"/>
</dbReference>
<evidence type="ECO:0000313" key="2">
    <source>
        <dbReference type="EMBL" id="RDX78830.1"/>
    </source>
</evidence>
<protein>
    <submittedName>
        <fullName evidence="2">Uncharacterized protein</fullName>
    </submittedName>
</protein>
<feature type="non-terminal residue" evidence="2">
    <location>
        <position position="1"/>
    </location>
</feature>
<feature type="transmembrane region" description="Helical" evidence="1">
    <location>
        <begin position="55"/>
        <end position="72"/>
    </location>
</feature>
<accession>A0A371FKU3</accession>
<dbReference type="OrthoDB" id="1727279at2759"/>
<dbReference type="AlphaFoldDB" id="A0A371FKU3"/>
<keyword evidence="1" id="KW-0812">Transmembrane</keyword>
<dbReference type="EMBL" id="QJKJ01008731">
    <property type="protein sequence ID" value="RDX78830.1"/>
    <property type="molecule type" value="Genomic_DNA"/>
</dbReference>
<gene>
    <name evidence="2" type="ORF">CR513_40833</name>
</gene>
<organism evidence="2 3">
    <name type="scientific">Mucuna pruriens</name>
    <name type="common">Velvet bean</name>
    <name type="synonym">Dolichos pruriens</name>
    <dbReference type="NCBI Taxonomy" id="157652"/>
    <lineage>
        <taxon>Eukaryota</taxon>
        <taxon>Viridiplantae</taxon>
        <taxon>Streptophyta</taxon>
        <taxon>Embryophyta</taxon>
        <taxon>Tracheophyta</taxon>
        <taxon>Spermatophyta</taxon>
        <taxon>Magnoliopsida</taxon>
        <taxon>eudicotyledons</taxon>
        <taxon>Gunneridae</taxon>
        <taxon>Pentapetalae</taxon>
        <taxon>rosids</taxon>
        <taxon>fabids</taxon>
        <taxon>Fabales</taxon>
        <taxon>Fabaceae</taxon>
        <taxon>Papilionoideae</taxon>
        <taxon>50 kb inversion clade</taxon>
        <taxon>NPAAA clade</taxon>
        <taxon>indigoferoid/millettioid clade</taxon>
        <taxon>Phaseoleae</taxon>
        <taxon>Mucuna</taxon>
    </lineage>
</organism>
<comment type="caution">
    <text evidence="2">The sequence shown here is derived from an EMBL/GenBank/DDBJ whole genome shotgun (WGS) entry which is preliminary data.</text>
</comment>
<keyword evidence="1" id="KW-0472">Membrane</keyword>
<keyword evidence="1" id="KW-1133">Transmembrane helix</keyword>
<keyword evidence="3" id="KW-1185">Reference proteome</keyword>